<dbReference type="AlphaFoldDB" id="A0A432MPK1"/>
<dbReference type="Pfam" id="PF08281">
    <property type="entry name" value="Sigma70_r4_2"/>
    <property type="match status" value="1"/>
</dbReference>
<evidence type="ECO:0000256" key="3">
    <source>
        <dbReference type="ARBA" id="ARBA00023082"/>
    </source>
</evidence>
<accession>A0A432MPK1</accession>
<dbReference type="InterPro" id="IPR013324">
    <property type="entry name" value="RNA_pol_sigma_r3/r4-like"/>
</dbReference>
<keyword evidence="9" id="KW-1185">Reference proteome</keyword>
<dbReference type="InterPro" id="IPR013249">
    <property type="entry name" value="RNA_pol_sigma70_r4_t2"/>
</dbReference>
<evidence type="ECO:0000256" key="2">
    <source>
        <dbReference type="ARBA" id="ARBA00023015"/>
    </source>
</evidence>
<evidence type="ECO:0000256" key="1">
    <source>
        <dbReference type="ARBA" id="ARBA00010641"/>
    </source>
</evidence>
<reference evidence="8 9" key="1">
    <citation type="submission" date="2018-12" db="EMBL/GenBank/DDBJ databases">
        <authorList>
            <person name="Toschakov S.V."/>
        </authorList>
    </citation>
    <scope>NUCLEOTIDE SEQUENCE [LARGE SCALE GENOMIC DNA]</scope>
    <source>
        <strain evidence="8 9">GM2012</strain>
    </source>
</reference>
<dbReference type="Pfam" id="PF04542">
    <property type="entry name" value="Sigma70_r2"/>
    <property type="match status" value="1"/>
</dbReference>
<dbReference type="SUPFAM" id="SSF88659">
    <property type="entry name" value="Sigma3 and sigma4 domains of RNA polymerase sigma factors"/>
    <property type="match status" value="1"/>
</dbReference>
<dbReference type="Proteomes" id="UP000280296">
    <property type="component" value="Unassembled WGS sequence"/>
</dbReference>
<evidence type="ECO:0000256" key="4">
    <source>
        <dbReference type="ARBA" id="ARBA00023125"/>
    </source>
</evidence>
<keyword evidence="5" id="KW-0804">Transcription</keyword>
<evidence type="ECO:0000259" key="6">
    <source>
        <dbReference type="Pfam" id="PF04542"/>
    </source>
</evidence>
<dbReference type="InterPro" id="IPR039425">
    <property type="entry name" value="RNA_pol_sigma-70-like"/>
</dbReference>
<dbReference type="EMBL" id="RYZH01000003">
    <property type="protein sequence ID" value="RUL89374.1"/>
    <property type="molecule type" value="Genomic_DNA"/>
</dbReference>
<dbReference type="Gene3D" id="1.10.1740.10">
    <property type="match status" value="1"/>
</dbReference>
<keyword evidence="4" id="KW-0238">DNA-binding</keyword>
<dbReference type="GO" id="GO:0006352">
    <property type="term" value="P:DNA-templated transcription initiation"/>
    <property type="evidence" value="ECO:0007669"/>
    <property type="project" value="InterPro"/>
</dbReference>
<dbReference type="InterPro" id="IPR036388">
    <property type="entry name" value="WH-like_DNA-bd_sf"/>
</dbReference>
<dbReference type="InterPro" id="IPR014284">
    <property type="entry name" value="RNA_pol_sigma-70_dom"/>
</dbReference>
<sequence>MAATPPTPLPIESPAGPTAIDWAAALAEHGRWLRTVIRARLGEPEGVDEVLQEVSLAAVAQRAPLADPSRVGGWLYRLAVRHSLLYRRAQGRRRKLVGRYAREAADRDGHDTPDPLSWLLSEERDWLVRRAVDELPARDRELLLLKYTEDWSCRDLADRLGLSESAVEARLHRARVRLRSRLDRLMRPGASD</sequence>
<dbReference type="InterPro" id="IPR013325">
    <property type="entry name" value="RNA_pol_sigma_r2"/>
</dbReference>
<feature type="domain" description="RNA polymerase sigma-70 region 2" evidence="6">
    <location>
        <begin position="28"/>
        <end position="93"/>
    </location>
</feature>
<proteinExistence type="inferred from homology"/>
<comment type="similarity">
    <text evidence="1">Belongs to the sigma-70 factor family. ECF subfamily.</text>
</comment>
<dbReference type="SUPFAM" id="SSF88946">
    <property type="entry name" value="Sigma2 domain of RNA polymerase sigma factors"/>
    <property type="match status" value="1"/>
</dbReference>
<dbReference type="RefSeq" id="WP_126723810.1">
    <property type="nucleotide sequence ID" value="NZ_RYZH01000003.1"/>
</dbReference>
<dbReference type="CDD" id="cd06171">
    <property type="entry name" value="Sigma70_r4"/>
    <property type="match status" value="1"/>
</dbReference>
<keyword evidence="2" id="KW-0805">Transcription regulation</keyword>
<evidence type="ECO:0000256" key="5">
    <source>
        <dbReference type="ARBA" id="ARBA00023163"/>
    </source>
</evidence>
<dbReference type="OrthoDB" id="273655at2"/>
<dbReference type="GO" id="GO:0016987">
    <property type="term" value="F:sigma factor activity"/>
    <property type="evidence" value="ECO:0007669"/>
    <property type="project" value="UniProtKB-KW"/>
</dbReference>
<name>A0A432MPK1_9BACT</name>
<evidence type="ECO:0000259" key="7">
    <source>
        <dbReference type="Pfam" id="PF08281"/>
    </source>
</evidence>
<dbReference type="InterPro" id="IPR007627">
    <property type="entry name" value="RNA_pol_sigma70_r2"/>
</dbReference>
<dbReference type="NCBIfam" id="TIGR02937">
    <property type="entry name" value="sigma70-ECF"/>
    <property type="match status" value="1"/>
</dbReference>
<evidence type="ECO:0000313" key="9">
    <source>
        <dbReference type="Proteomes" id="UP000280296"/>
    </source>
</evidence>
<protein>
    <submittedName>
        <fullName evidence="8">Sigma-70 family RNA polymerase sigma factor</fullName>
    </submittedName>
</protein>
<organism evidence="8 9">
    <name type="scientific">Tautonia sociabilis</name>
    <dbReference type="NCBI Taxonomy" id="2080755"/>
    <lineage>
        <taxon>Bacteria</taxon>
        <taxon>Pseudomonadati</taxon>
        <taxon>Planctomycetota</taxon>
        <taxon>Planctomycetia</taxon>
        <taxon>Isosphaerales</taxon>
        <taxon>Isosphaeraceae</taxon>
        <taxon>Tautonia</taxon>
    </lineage>
</organism>
<dbReference type="PANTHER" id="PTHR43133">
    <property type="entry name" value="RNA POLYMERASE ECF-TYPE SIGMA FACTO"/>
    <property type="match status" value="1"/>
</dbReference>
<evidence type="ECO:0000313" key="8">
    <source>
        <dbReference type="EMBL" id="RUL89374.1"/>
    </source>
</evidence>
<dbReference type="PANTHER" id="PTHR43133:SF8">
    <property type="entry name" value="RNA POLYMERASE SIGMA FACTOR HI_1459-RELATED"/>
    <property type="match status" value="1"/>
</dbReference>
<feature type="domain" description="RNA polymerase sigma factor 70 region 4 type 2" evidence="7">
    <location>
        <begin position="128"/>
        <end position="178"/>
    </location>
</feature>
<dbReference type="Gene3D" id="1.10.10.10">
    <property type="entry name" value="Winged helix-like DNA-binding domain superfamily/Winged helix DNA-binding domain"/>
    <property type="match status" value="1"/>
</dbReference>
<keyword evidence="3" id="KW-0731">Sigma factor</keyword>
<gene>
    <name evidence="8" type="ORF">TsocGM_02900</name>
</gene>
<dbReference type="GO" id="GO:0003677">
    <property type="term" value="F:DNA binding"/>
    <property type="evidence" value="ECO:0007669"/>
    <property type="project" value="UniProtKB-KW"/>
</dbReference>
<reference evidence="8 9" key="2">
    <citation type="submission" date="2019-01" db="EMBL/GenBank/DDBJ databases">
        <title>Tautonia sociabilis, a novel thermotolerant planctomycete of Isosphaeraceae family, isolated from a 4000 m deep subterranean habitat.</title>
        <authorList>
            <person name="Kovaleva O.L."/>
            <person name="Elcheninov A.G."/>
            <person name="Van Heerden E."/>
            <person name="Toshchakov S.V."/>
            <person name="Novikov A."/>
            <person name="Bonch-Osmolovskaya E.A."/>
            <person name="Kublanov I.V."/>
        </authorList>
    </citation>
    <scope>NUCLEOTIDE SEQUENCE [LARGE SCALE GENOMIC DNA]</scope>
    <source>
        <strain evidence="8 9">GM2012</strain>
    </source>
</reference>
<comment type="caution">
    <text evidence="8">The sequence shown here is derived from an EMBL/GenBank/DDBJ whole genome shotgun (WGS) entry which is preliminary data.</text>
</comment>